<dbReference type="SUPFAM" id="SSF47413">
    <property type="entry name" value="lambda repressor-like DNA-binding domains"/>
    <property type="match status" value="1"/>
</dbReference>
<dbReference type="Pfam" id="PF21716">
    <property type="entry name" value="dnstrm_HI1420"/>
    <property type="match status" value="1"/>
</dbReference>
<dbReference type="GO" id="GO:0003677">
    <property type="term" value="F:DNA binding"/>
    <property type="evidence" value="ECO:0007669"/>
    <property type="project" value="InterPro"/>
</dbReference>
<dbReference type="InterPro" id="IPR014057">
    <property type="entry name" value="HI1420"/>
</dbReference>
<dbReference type="NCBIfam" id="TIGR02684">
    <property type="entry name" value="dnstrm_HI1420"/>
    <property type="match status" value="1"/>
</dbReference>
<dbReference type="PANTHER" id="PTHR40275:SF1">
    <property type="entry name" value="SSL7038 PROTEIN"/>
    <property type="match status" value="1"/>
</dbReference>
<comment type="caution">
    <text evidence="1">The sequence shown here is derived from an EMBL/GenBank/DDBJ whole genome shotgun (WGS) entry which is preliminary data.</text>
</comment>
<proteinExistence type="predicted"/>
<dbReference type="PANTHER" id="PTHR40275">
    <property type="entry name" value="SSL7038 PROTEIN"/>
    <property type="match status" value="1"/>
</dbReference>
<name>A0A3M2HZT0_9GAMM</name>
<accession>A0A3M2HZT0</accession>
<sequence length="103" mass="10986">MAGAFETDDSGFITRAKDLTQSGQAIADFMAGVFETNDSGFITRALGVVTRAKGMTRIAHETGLSQEQLCSSFNEDGNPTLRTMRVVMKALGIELTAKTAATH</sequence>
<dbReference type="Proteomes" id="UP000275012">
    <property type="component" value="Unassembled WGS sequence"/>
</dbReference>
<dbReference type="EMBL" id="RFLY01000005">
    <property type="protein sequence ID" value="RMH93625.1"/>
    <property type="molecule type" value="Genomic_DNA"/>
</dbReference>
<dbReference type="InterPro" id="IPR010982">
    <property type="entry name" value="Lambda_DNA-bd_dom_sf"/>
</dbReference>
<keyword evidence="2" id="KW-1185">Reference proteome</keyword>
<organism evidence="1 2">
    <name type="scientific">Solilutibacter pythonis</name>
    <dbReference type="NCBI Taxonomy" id="2483112"/>
    <lineage>
        <taxon>Bacteria</taxon>
        <taxon>Pseudomonadati</taxon>
        <taxon>Pseudomonadota</taxon>
        <taxon>Gammaproteobacteria</taxon>
        <taxon>Lysobacterales</taxon>
        <taxon>Lysobacteraceae</taxon>
        <taxon>Solilutibacter</taxon>
    </lineage>
</organism>
<protein>
    <submittedName>
        <fullName evidence="1">Putative addiction module antidote protein</fullName>
    </submittedName>
</protein>
<dbReference type="OrthoDB" id="9798416at2"/>
<evidence type="ECO:0000313" key="1">
    <source>
        <dbReference type="EMBL" id="RMH93625.1"/>
    </source>
</evidence>
<dbReference type="AlphaFoldDB" id="A0A3M2HZT0"/>
<evidence type="ECO:0000313" key="2">
    <source>
        <dbReference type="Proteomes" id="UP000275012"/>
    </source>
</evidence>
<reference evidence="1 2" key="1">
    <citation type="submission" date="2018-10" db="EMBL/GenBank/DDBJ databases">
        <title>Proposal of Lysobacter pythonis sp. nov. isolated from royal pythons (Python regius).</title>
        <authorList>
            <person name="Hans-Juergen B."/>
            <person name="Huptas C."/>
            <person name="Sandra B."/>
            <person name="Igor L."/>
            <person name="Joachim S."/>
            <person name="Siegfried S."/>
            <person name="Mareike W."/>
            <person name="Peter K."/>
        </authorList>
    </citation>
    <scope>NUCLEOTIDE SEQUENCE [LARGE SCALE GENOMIC DNA]</scope>
    <source>
        <strain evidence="1 2">4284/11</strain>
    </source>
</reference>
<gene>
    <name evidence="1" type="ORF">EBB59_04645</name>
</gene>